<proteinExistence type="predicted"/>
<name>X1MIK4_9ZZZZ</name>
<evidence type="ECO:0000313" key="2">
    <source>
        <dbReference type="EMBL" id="GAI06209.1"/>
    </source>
</evidence>
<evidence type="ECO:0000259" key="1">
    <source>
        <dbReference type="Pfam" id="PF05048"/>
    </source>
</evidence>
<dbReference type="Gene3D" id="2.160.20.10">
    <property type="entry name" value="Single-stranded right-handed beta-helix, Pectin lyase-like"/>
    <property type="match status" value="2"/>
</dbReference>
<sequence length="245" mass="26705">AIYTTNINVQSAVEENDHHPTSLELTPHDPISITFDNYFEVFPGAGSVENPYIIEGYYIMTTGGVGIYITGTTRYFTVRNCYVDAVLYGIYIDNVAEGTATVINNTCNNNFYGIKIDSSGSSTVANNTCNNNYCGILLSSSDSSTVVNNTCNNNSWSGIFLSSSDSSTVVNNTCSNNDLGIVLGDSDFCVVTHNLLQENEDCGVSLASDSENNLFHHNTFVDNNLGGTSQACDYGTDNYWYYLRL</sequence>
<feature type="domain" description="Periplasmic copper-binding protein NosD beta helix" evidence="1">
    <location>
        <begin position="63"/>
        <end position="240"/>
    </location>
</feature>
<reference evidence="2" key="1">
    <citation type="journal article" date="2014" name="Front. Microbiol.">
        <title>High frequency of phylogenetically diverse reductive dehalogenase-homologous genes in deep subseafloor sedimentary metagenomes.</title>
        <authorList>
            <person name="Kawai M."/>
            <person name="Futagami T."/>
            <person name="Toyoda A."/>
            <person name="Takaki Y."/>
            <person name="Nishi S."/>
            <person name="Hori S."/>
            <person name="Arai W."/>
            <person name="Tsubouchi T."/>
            <person name="Morono Y."/>
            <person name="Uchiyama I."/>
            <person name="Ito T."/>
            <person name="Fujiyama A."/>
            <person name="Inagaki F."/>
            <person name="Takami H."/>
        </authorList>
    </citation>
    <scope>NUCLEOTIDE SEQUENCE</scope>
    <source>
        <strain evidence="2">Expedition CK06-06</strain>
    </source>
</reference>
<dbReference type="NCBIfam" id="TIGR03804">
    <property type="entry name" value="para_beta_helix"/>
    <property type="match status" value="4"/>
</dbReference>
<dbReference type="InterPro" id="IPR006626">
    <property type="entry name" value="PbH1"/>
</dbReference>
<protein>
    <recommendedName>
        <fullName evidence="1">Periplasmic copper-binding protein NosD beta helix domain-containing protein</fullName>
    </recommendedName>
</protein>
<dbReference type="EMBL" id="BARV01008640">
    <property type="protein sequence ID" value="GAI06209.1"/>
    <property type="molecule type" value="Genomic_DNA"/>
</dbReference>
<dbReference type="AlphaFoldDB" id="X1MIK4"/>
<dbReference type="InterPro" id="IPR007742">
    <property type="entry name" value="NosD_dom"/>
</dbReference>
<accession>X1MIK4</accession>
<dbReference type="SUPFAM" id="SSF51126">
    <property type="entry name" value="Pectin lyase-like"/>
    <property type="match status" value="1"/>
</dbReference>
<gene>
    <name evidence="2" type="ORF">S06H3_17303</name>
</gene>
<dbReference type="InterPro" id="IPR012334">
    <property type="entry name" value="Pectin_lyas_fold"/>
</dbReference>
<organism evidence="2">
    <name type="scientific">marine sediment metagenome</name>
    <dbReference type="NCBI Taxonomy" id="412755"/>
    <lineage>
        <taxon>unclassified sequences</taxon>
        <taxon>metagenomes</taxon>
        <taxon>ecological metagenomes</taxon>
    </lineage>
</organism>
<dbReference type="Pfam" id="PF05048">
    <property type="entry name" value="NosD"/>
    <property type="match status" value="1"/>
</dbReference>
<dbReference type="InterPro" id="IPR011050">
    <property type="entry name" value="Pectin_lyase_fold/virulence"/>
</dbReference>
<dbReference type="InterPro" id="IPR022441">
    <property type="entry name" value="Para_beta_helix_rpt-2"/>
</dbReference>
<feature type="non-terminal residue" evidence="2">
    <location>
        <position position="1"/>
    </location>
</feature>
<dbReference type="SMART" id="SM00710">
    <property type="entry name" value="PbH1"/>
    <property type="match status" value="7"/>
</dbReference>
<comment type="caution">
    <text evidence="2">The sequence shown here is derived from an EMBL/GenBank/DDBJ whole genome shotgun (WGS) entry which is preliminary data.</text>
</comment>